<proteinExistence type="predicted"/>
<dbReference type="Proteomes" id="UP000635565">
    <property type="component" value="Unassembled WGS sequence"/>
</dbReference>
<accession>A0ABQ3VSQ8</accession>
<dbReference type="Gene3D" id="3.30.460.10">
    <property type="entry name" value="Beta Polymerase, domain 2"/>
    <property type="match status" value="1"/>
</dbReference>
<evidence type="ECO:0000313" key="5">
    <source>
        <dbReference type="Proteomes" id="UP000635565"/>
    </source>
</evidence>
<name>A0ABQ3VSQ8_9CHLR</name>
<sequence>MKVSLYMDKQHTDGNDTIVSYPTPYADVNAVLHDFAASLQALLGSHFRGMYLYGSLALGDFDPHSSDIDFIVVTDAELADDLFKGLQDLHERFDHSGSPWAGKIEAAYIPQDALQHTTATTACYPQVEKERPLFKGPLEIGWSFQRHTLREHGVRVVGPNPHQLFAPVDQSDLWQAADAIARKEWLERVDDPDWLGWARQRGSQSFVVLMLCRFLYTLDTGGVASKLVAARWVQRALGKRWSVLIECALAGQHESGEAPDSDMQDTIALIRYTVDQIEHHHRFGACPRLSSPS</sequence>
<evidence type="ECO:0000313" key="4">
    <source>
        <dbReference type="EMBL" id="GHO88845.1"/>
    </source>
</evidence>
<keyword evidence="5" id="KW-1185">Reference proteome</keyword>
<dbReference type="InterPro" id="IPR025184">
    <property type="entry name" value="AadA_C"/>
</dbReference>
<feature type="domain" description="Polymerase nucleotidyl transferase" evidence="2">
    <location>
        <begin position="50"/>
        <end position="84"/>
    </location>
</feature>
<reference evidence="4 5" key="1">
    <citation type="journal article" date="2021" name="Int. J. Syst. Evol. Microbiol.">
        <title>Reticulibacter mediterranei gen. nov., sp. nov., within the new family Reticulibacteraceae fam. nov., and Ktedonospora formicarum gen. nov., sp. nov., Ktedonobacter robiniae sp. nov., Dictyobacter formicarum sp. nov. and Dictyobacter arantiisoli sp. nov., belonging to the class Ktedonobacteria.</title>
        <authorList>
            <person name="Yabe S."/>
            <person name="Zheng Y."/>
            <person name="Wang C.M."/>
            <person name="Sakai Y."/>
            <person name="Abe K."/>
            <person name="Yokota A."/>
            <person name="Donadio S."/>
            <person name="Cavaletti L."/>
            <person name="Monciardini P."/>
        </authorList>
    </citation>
    <scope>NUCLEOTIDE SEQUENCE [LARGE SCALE GENOMIC DNA]</scope>
    <source>
        <strain evidence="4 5">SOSP1-9</strain>
    </source>
</reference>
<gene>
    <name evidence="4" type="ORF">KSZ_68510</name>
</gene>
<feature type="domain" description="Adenylyltransferase AadA C-terminal" evidence="3">
    <location>
        <begin position="163"/>
        <end position="261"/>
    </location>
</feature>
<organism evidence="4 5">
    <name type="scientific">Dictyobacter formicarum</name>
    <dbReference type="NCBI Taxonomy" id="2778368"/>
    <lineage>
        <taxon>Bacteria</taxon>
        <taxon>Bacillati</taxon>
        <taxon>Chloroflexota</taxon>
        <taxon>Ktedonobacteria</taxon>
        <taxon>Ktedonobacterales</taxon>
        <taxon>Dictyobacteraceae</taxon>
        <taxon>Dictyobacter</taxon>
    </lineage>
</organism>
<dbReference type="EMBL" id="BNJJ01000028">
    <property type="protein sequence ID" value="GHO88845.1"/>
    <property type="molecule type" value="Genomic_DNA"/>
</dbReference>
<dbReference type="SUPFAM" id="SSF81301">
    <property type="entry name" value="Nucleotidyltransferase"/>
    <property type="match status" value="1"/>
</dbReference>
<evidence type="ECO:0000259" key="3">
    <source>
        <dbReference type="Pfam" id="PF13427"/>
    </source>
</evidence>
<evidence type="ECO:0000256" key="1">
    <source>
        <dbReference type="ARBA" id="ARBA00022679"/>
    </source>
</evidence>
<comment type="caution">
    <text evidence="4">The sequence shown here is derived from an EMBL/GenBank/DDBJ whole genome shotgun (WGS) entry which is preliminary data.</text>
</comment>
<dbReference type="Pfam" id="PF13427">
    <property type="entry name" value="AadA_C"/>
    <property type="match status" value="1"/>
</dbReference>
<dbReference type="Pfam" id="PF01909">
    <property type="entry name" value="NTP_transf_2"/>
    <property type="match status" value="1"/>
</dbReference>
<dbReference type="InterPro" id="IPR043519">
    <property type="entry name" value="NT_sf"/>
</dbReference>
<evidence type="ECO:0000259" key="2">
    <source>
        <dbReference type="Pfam" id="PF01909"/>
    </source>
</evidence>
<keyword evidence="1" id="KW-0808">Transferase</keyword>
<dbReference type="CDD" id="cd05403">
    <property type="entry name" value="NT_KNTase_like"/>
    <property type="match status" value="1"/>
</dbReference>
<protein>
    <submittedName>
        <fullName evidence="4">Nucleotidyltransferase</fullName>
    </submittedName>
</protein>
<dbReference type="InterPro" id="IPR002934">
    <property type="entry name" value="Polymerase_NTP_transf_dom"/>
</dbReference>